<protein>
    <submittedName>
        <fullName evidence="2">Uncharacterized protein</fullName>
    </submittedName>
</protein>
<feature type="transmembrane region" description="Helical" evidence="1">
    <location>
        <begin position="6"/>
        <end position="22"/>
    </location>
</feature>
<organism evidence="2 3">
    <name type="scientific">Lelliottia nimipressuralis</name>
    <dbReference type="NCBI Taxonomy" id="69220"/>
    <lineage>
        <taxon>Bacteria</taxon>
        <taxon>Pseudomonadati</taxon>
        <taxon>Pseudomonadota</taxon>
        <taxon>Gammaproteobacteria</taxon>
        <taxon>Enterobacterales</taxon>
        <taxon>Enterobacteriaceae</taxon>
        <taxon>Lelliottia</taxon>
    </lineage>
</organism>
<evidence type="ECO:0000313" key="2">
    <source>
        <dbReference type="EMBL" id="MBF4180112.1"/>
    </source>
</evidence>
<dbReference type="AlphaFoldDB" id="A0ABD4KF21"/>
<comment type="caution">
    <text evidence="2">The sequence shown here is derived from an EMBL/GenBank/DDBJ whole genome shotgun (WGS) entry which is preliminary data.</text>
</comment>
<gene>
    <name evidence="2" type="ORF">ISP11_19775</name>
</gene>
<keyword evidence="1" id="KW-0812">Transmembrane</keyword>
<name>A0ABD4KF21_9ENTR</name>
<proteinExistence type="predicted"/>
<evidence type="ECO:0000256" key="1">
    <source>
        <dbReference type="SAM" id="Phobius"/>
    </source>
</evidence>
<sequence length="106" mass="12185">MPNNLLFNAIVFIACAYFLIGIDKEPYYEEGDSHWIPIVFIKHDIALNIIFEMPLSPTEVLRGSSLSPAKNNELANYCKIRYGNELIECKQKITKKMLLNGFYIPD</sequence>
<dbReference type="Proteomes" id="UP000628560">
    <property type="component" value="Unassembled WGS sequence"/>
</dbReference>
<dbReference type="RefSeq" id="WP_194514176.1">
    <property type="nucleotide sequence ID" value="NZ_JADIXP010000015.1"/>
</dbReference>
<accession>A0ABD4KF21</accession>
<dbReference type="EMBL" id="JADIXP010000015">
    <property type="protein sequence ID" value="MBF4180112.1"/>
    <property type="molecule type" value="Genomic_DNA"/>
</dbReference>
<keyword evidence="1" id="KW-0472">Membrane</keyword>
<keyword evidence="1" id="KW-1133">Transmembrane helix</keyword>
<evidence type="ECO:0000313" key="3">
    <source>
        <dbReference type="Proteomes" id="UP000628560"/>
    </source>
</evidence>
<reference evidence="2 3" key="1">
    <citation type="submission" date="2020-11" db="EMBL/GenBank/DDBJ databases">
        <title>Identification of Lelliottia nimipressuralis from Wound Infection by Whole Genome-Based Bacterial Identification.</title>
        <authorList>
            <person name="Navarathna D.H."/>
            <person name="Choi H."/>
            <person name="Jinadatha C."/>
            <person name="Chatterjee P."/>
            <person name="Hwang M."/>
        </authorList>
    </citation>
    <scope>NUCLEOTIDE SEQUENCE [LARGE SCALE GENOMIC DNA]</scope>
    <source>
        <strain evidence="2 3">DN2020</strain>
    </source>
</reference>